<name>A0A4R3M2K6_9BURK</name>
<gene>
    <name evidence="1" type="ORF">EDC26_106145</name>
</gene>
<dbReference type="AlphaFoldDB" id="A0A4R3M2K6"/>
<sequence length="214" mass="23336">MPPDSDPAATPFHFELIAARDLRPMPWKNGGGVTREIASHPNAATLDTFVWRISLADVAQAGPFSSFSHIDRTLVVTRGGPMVLVNDDTHEQHSLPCWKPYQFRGETSITAQLPSGPTQDFNLMTRRGACVGQLDLREAAQTLNLEPDSTLLHCAAGSFTITLSRPTPAAYTLQTGDTLHIVLARHAALTLTIKPNQPDSRLIDVRLRIQGNAP</sequence>
<evidence type="ECO:0008006" key="3">
    <source>
        <dbReference type="Google" id="ProtNLM"/>
    </source>
</evidence>
<dbReference type="Proteomes" id="UP000295525">
    <property type="component" value="Unassembled WGS sequence"/>
</dbReference>
<dbReference type="PANTHER" id="PTHR37943">
    <property type="entry name" value="PROTEIN VES"/>
    <property type="match status" value="1"/>
</dbReference>
<dbReference type="SUPFAM" id="SSF51182">
    <property type="entry name" value="RmlC-like cupins"/>
    <property type="match status" value="1"/>
</dbReference>
<dbReference type="InterPro" id="IPR010282">
    <property type="entry name" value="Uncharacterised_HutD/Ves"/>
</dbReference>
<evidence type="ECO:0000313" key="2">
    <source>
        <dbReference type="Proteomes" id="UP000295525"/>
    </source>
</evidence>
<dbReference type="OrthoDB" id="9800082at2"/>
<dbReference type="RefSeq" id="WP_132582184.1">
    <property type="nucleotide sequence ID" value="NZ_SMAJ01000006.1"/>
</dbReference>
<reference evidence="1 2" key="1">
    <citation type="submission" date="2019-03" db="EMBL/GenBank/DDBJ databases">
        <title>Genomic Encyclopedia of Type Strains, Phase IV (KMG-IV): sequencing the most valuable type-strain genomes for metagenomic binning, comparative biology and taxonomic classification.</title>
        <authorList>
            <person name="Goeker M."/>
        </authorList>
    </citation>
    <scope>NUCLEOTIDE SEQUENCE [LARGE SCALE GENOMIC DNA]</scope>
    <source>
        <strain evidence="1 2">DSM 24591</strain>
    </source>
</reference>
<dbReference type="Gene3D" id="2.60.120.10">
    <property type="entry name" value="Jelly Rolls"/>
    <property type="match status" value="1"/>
</dbReference>
<proteinExistence type="predicted"/>
<dbReference type="InterPro" id="IPR011051">
    <property type="entry name" value="RmlC_Cupin_sf"/>
</dbReference>
<protein>
    <recommendedName>
        <fullName evidence="3">HutD protein</fullName>
    </recommendedName>
</protein>
<evidence type="ECO:0000313" key="1">
    <source>
        <dbReference type="EMBL" id="TCT07421.1"/>
    </source>
</evidence>
<dbReference type="PANTHER" id="PTHR37943:SF1">
    <property type="entry name" value="PROTEIN VES"/>
    <property type="match status" value="1"/>
</dbReference>
<dbReference type="InterPro" id="IPR014710">
    <property type="entry name" value="RmlC-like_jellyroll"/>
</dbReference>
<comment type="caution">
    <text evidence="1">The sequence shown here is derived from an EMBL/GenBank/DDBJ whole genome shotgun (WGS) entry which is preliminary data.</text>
</comment>
<dbReference type="Pfam" id="PF05962">
    <property type="entry name" value="HutD"/>
    <property type="match status" value="1"/>
</dbReference>
<dbReference type="EMBL" id="SMAJ01000006">
    <property type="protein sequence ID" value="TCT07421.1"/>
    <property type="molecule type" value="Genomic_DNA"/>
</dbReference>
<organism evidence="1 2">
    <name type="scientific">Paralcaligenes ureilyticus</name>
    <dbReference type="NCBI Taxonomy" id="627131"/>
    <lineage>
        <taxon>Bacteria</taxon>
        <taxon>Pseudomonadati</taxon>
        <taxon>Pseudomonadota</taxon>
        <taxon>Betaproteobacteria</taxon>
        <taxon>Burkholderiales</taxon>
        <taxon>Alcaligenaceae</taxon>
        <taxon>Paralcaligenes</taxon>
    </lineage>
</organism>
<accession>A0A4R3M2K6</accession>
<dbReference type="CDD" id="cd20293">
    <property type="entry name" value="cupin_HutD_N"/>
    <property type="match status" value="1"/>
</dbReference>
<keyword evidence="2" id="KW-1185">Reference proteome</keyword>